<dbReference type="GO" id="GO:0006351">
    <property type="term" value="P:DNA-templated transcription"/>
    <property type="evidence" value="ECO:0007669"/>
    <property type="project" value="InterPro"/>
</dbReference>
<sequence length="121" mass="13945">MYLAATAFHYKKYHSYEEALQAGLDLVSIKTSEDLIECVSTTRDPYQYISKVVTLVADSPEVSPHQLPITQDASASAYQITSYFMLDFELAKYTNLIPAKDYMKSKAVNIWLYDHHNKKRR</sequence>
<accession>A0A9J5W719</accession>
<comment type="caution">
    <text evidence="2">The sequence shown here is derived from an EMBL/GenBank/DDBJ whole genome shotgun (WGS) entry which is preliminary data.</text>
</comment>
<keyword evidence="3" id="KW-1185">Reference proteome</keyword>
<dbReference type="Proteomes" id="UP000824120">
    <property type="component" value="Chromosome 12"/>
</dbReference>
<dbReference type="InterPro" id="IPR002092">
    <property type="entry name" value="DNA-dir_Rpol_phage-type"/>
</dbReference>
<dbReference type="PROSITE" id="PS00900">
    <property type="entry name" value="RNA_POL_PHAGE_1"/>
    <property type="match status" value="1"/>
</dbReference>
<protein>
    <submittedName>
        <fullName evidence="2">Uncharacterized protein</fullName>
    </submittedName>
</protein>
<organism evidence="2 3">
    <name type="scientific">Solanum commersonii</name>
    <name type="common">Commerson's wild potato</name>
    <name type="synonym">Commerson's nightshade</name>
    <dbReference type="NCBI Taxonomy" id="4109"/>
    <lineage>
        <taxon>Eukaryota</taxon>
        <taxon>Viridiplantae</taxon>
        <taxon>Streptophyta</taxon>
        <taxon>Embryophyta</taxon>
        <taxon>Tracheophyta</taxon>
        <taxon>Spermatophyta</taxon>
        <taxon>Magnoliopsida</taxon>
        <taxon>eudicotyledons</taxon>
        <taxon>Gunneridae</taxon>
        <taxon>Pentapetalae</taxon>
        <taxon>asterids</taxon>
        <taxon>lamiids</taxon>
        <taxon>Solanales</taxon>
        <taxon>Solanaceae</taxon>
        <taxon>Solanoideae</taxon>
        <taxon>Solaneae</taxon>
        <taxon>Solanum</taxon>
    </lineage>
</organism>
<name>A0A9J5W719_SOLCO</name>
<proteinExistence type="predicted"/>
<gene>
    <name evidence="2" type="ORF">H5410_061179</name>
</gene>
<evidence type="ECO:0000313" key="3">
    <source>
        <dbReference type="Proteomes" id="UP000824120"/>
    </source>
</evidence>
<dbReference type="InterPro" id="IPR043502">
    <property type="entry name" value="DNA/RNA_pol_sf"/>
</dbReference>
<dbReference type="SUPFAM" id="SSF56672">
    <property type="entry name" value="DNA/RNA polymerases"/>
    <property type="match status" value="1"/>
</dbReference>
<dbReference type="GO" id="GO:0003899">
    <property type="term" value="F:DNA-directed RNA polymerase activity"/>
    <property type="evidence" value="ECO:0007669"/>
    <property type="project" value="InterPro"/>
</dbReference>
<reference evidence="2 3" key="1">
    <citation type="submission" date="2020-09" db="EMBL/GenBank/DDBJ databases">
        <title>De no assembly of potato wild relative species, Solanum commersonii.</title>
        <authorList>
            <person name="Cho K."/>
        </authorList>
    </citation>
    <scope>NUCLEOTIDE SEQUENCE [LARGE SCALE GENOMIC DNA]</scope>
    <source>
        <strain evidence="2">LZ3.2</strain>
        <tissue evidence="2">Leaf</tissue>
    </source>
</reference>
<evidence type="ECO:0000313" key="2">
    <source>
        <dbReference type="EMBL" id="KAG5571413.1"/>
    </source>
</evidence>
<dbReference type="EMBL" id="JACXVP010000012">
    <property type="protein sequence ID" value="KAG5571413.1"/>
    <property type="molecule type" value="Genomic_DNA"/>
</dbReference>
<dbReference type="GO" id="GO:0003677">
    <property type="term" value="F:DNA binding"/>
    <property type="evidence" value="ECO:0007669"/>
    <property type="project" value="InterPro"/>
</dbReference>
<comment type="function">
    <text evidence="1">DNA-dependent RNA polymerase catalyzes the transcription of DNA into RNA using the four ribonucleoside triphosphates as substrates.</text>
</comment>
<dbReference type="OrthoDB" id="1215583at2759"/>
<dbReference type="AlphaFoldDB" id="A0A9J5W719"/>
<evidence type="ECO:0000256" key="1">
    <source>
        <dbReference type="ARBA" id="ARBA00004026"/>
    </source>
</evidence>